<organism evidence="3 4">
    <name type="scientific">Brevibacterium antiquum CNRZ 918</name>
    <dbReference type="NCBI Taxonomy" id="1255637"/>
    <lineage>
        <taxon>Bacteria</taxon>
        <taxon>Bacillati</taxon>
        <taxon>Actinomycetota</taxon>
        <taxon>Actinomycetes</taxon>
        <taxon>Micrococcales</taxon>
        <taxon>Brevibacteriaceae</taxon>
        <taxon>Brevibacterium</taxon>
    </lineage>
</organism>
<keyword evidence="2" id="KW-1133">Transmembrane helix</keyword>
<sequence>MRNFWIYTLARLGIIVAVGLILQPFLGFNLVMAMAAIIVGAILSYLFLGGMRAKVADDIEKRVAKRAKTPHRKSADEDAEDKIVDDEDVDDEG</sequence>
<dbReference type="Proteomes" id="UP000234433">
    <property type="component" value="Unassembled WGS sequence"/>
</dbReference>
<evidence type="ECO:0000313" key="3">
    <source>
        <dbReference type="EMBL" id="SMX81390.1"/>
    </source>
</evidence>
<evidence type="ECO:0008006" key="5">
    <source>
        <dbReference type="Google" id="ProtNLM"/>
    </source>
</evidence>
<keyword evidence="2" id="KW-0812">Transmembrane</keyword>
<feature type="compositionally biased region" description="Acidic residues" evidence="1">
    <location>
        <begin position="77"/>
        <end position="93"/>
    </location>
</feature>
<dbReference type="OrthoDB" id="4804701at2"/>
<dbReference type="AlphaFoldDB" id="A0A2H1J1S4"/>
<evidence type="ECO:0000313" key="4">
    <source>
        <dbReference type="Proteomes" id="UP000234433"/>
    </source>
</evidence>
<dbReference type="Pfam" id="PF14012">
    <property type="entry name" value="DUF4229"/>
    <property type="match status" value="1"/>
</dbReference>
<feature type="transmembrane region" description="Helical" evidence="2">
    <location>
        <begin position="28"/>
        <end position="48"/>
    </location>
</feature>
<evidence type="ECO:0000256" key="1">
    <source>
        <dbReference type="SAM" id="MobiDB-lite"/>
    </source>
</evidence>
<proteinExistence type="predicted"/>
<protein>
    <recommendedName>
        <fullName evidence="5">DUF4229 domain-containing protein</fullName>
    </recommendedName>
</protein>
<dbReference type="EMBL" id="FXZD01000003">
    <property type="protein sequence ID" value="SMX81390.1"/>
    <property type="molecule type" value="Genomic_DNA"/>
</dbReference>
<gene>
    <name evidence="3" type="ORF">BANT918_01332</name>
</gene>
<evidence type="ECO:0000256" key="2">
    <source>
        <dbReference type="SAM" id="Phobius"/>
    </source>
</evidence>
<accession>A0A2H1J1S4</accession>
<keyword evidence="2" id="KW-0472">Membrane</keyword>
<reference evidence="3 4" key="1">
    <citation type="submission" date="2017-03" db="EMBL/GenBank/DDBJ databases">
        <authorList>
            <person name="Afonso C.L."/>
            <person name="Miller P.J."/>
            <person name="Scott M.A."/>
            <person name="Spackman E."/>
            <person name="Goraichik I."/>
            <person name="Dimitrov K.M."/>
            <person name="Suarez D.L."/>
            <person name="Swayne D.E."/>
        </authorList>
    </citation>
    <scope>NUCLEOTIDE SEQUENCE [LARGE SCALE GENOMIC DNA]</scope>
    <source>
        <strain evidence="3 4">CNRZ 918</strain>
    </source>
</reference>
<dbReference type="InterPro" id="IPR025323">
    <property type="entry name" value="DUF4229"/>
</dbReference>
<feature type="transmembrane region" description="Helical" evidence="2">
    <location>
        <begin position="5"/>
        <end position="22"/>
    </location>
</feature>
<name>A0A2H1J1S4_9MICO</name>
<feature type="region of interest" description="Disordered" evidence="1">
    <location>
        <begin position="65"/>
        <end position="93"/>
    </location>
</feature>
<dbReference type="RefSeq" id="WP_101619494.1">
    <property type="nucleotide sequence ID" value="NZ_FXZD01000003.1"/>
</dbReference>